<accession>A0A951UJT5</accession>
<comment type="caution">
    <text evidence="2">The sequence shown here is derived from an EMBL/GenBank/DDBJ whole genome shotgun (WGS) entry which is preliminary data.</text>
</comment>
<reference evidence="2" key="1">
    <citation type="submission" date="2021-05" db="EMBL/GenBank/DDBJ databases">
        <authorList>
            <person name="Pietrasiak N."/>
            <person name="Ward R."/>
            <person name="Stajich J.E."/>
            <person name="Kurbessoian T."/>
        </authorList>
    </citation>
    <scope>NUCLEOTIDE SEQUENCE</scope>
    <source>
        <strain evidence="2">JT2-VF2</strain>
    </source>
</reference>
<evidence type="ECO:0000313" key="2">
    <source>
        <dbReference type="EMBL" id="MBW4565967.1"/>
    </source>
</evidence>
<dbReference type="PANTHER" id="PTHR43422">
    <property type="entry name" value="THIAMINE THIAZOLE SYNTHASE"/>
    <property type="match status" value="1"/>
</dbReference>
<evidence type="ECO:0000313" key="3">
    <source>
        <dbReference type="Proteomes" id="UP000715781"/>
    </source>
</evidence>
<organism evidence="2 3">
    <name type="scientific">Mojavia pulchra JT2-VF2</name>
    <dbReference type="NCBI Taxonomy" id="287848"/>
    <lineage>
        <taxon>Bacteria</taxon>
        <taxon>Bacillati</taxon>
        <taxon>Cyanobacteriota</taxon>
        <taxon>Cyanophyceae</taxon>
        <taxon>Nostocales</taxon>
        <taxon>Nostocaceae</taxon>
    </lineage>
</organism>
<dbReference type="InterPro" id="IPR002938">
    <property type="entry name" value="FAD-bd"/>
</dbReference>
<dbReference type="Proteomes" id="UP000715781">
    <property type="component" value="Unassembled WGS sequence"/>
</dbReference>
<name>A0A951UJT5_9NOST</name>
<proteinExistence type="predicted"/>
<reference evidence="2" key="2">
    <citation type="journal article" date="2022" name="Microbiol. Resour. Announc.">
        <title>Metagenome Sequencing to Explore Phylogenomics of Terrestrial Cyanobacteria.</title>
        <authorList>
            <person name="Ward R.D."/>
            <person name="Stajich J.E."/>
            <person name="Johansen J.R."/>
            <person name="Huntemann M."/>
            <person name="Clum A."/>
            <person name="Foster B."/>
            <person name="Foster B."/>
            <person name="Roux S."/>
            <person name="Palaniappan K."/>
            <person name="Varghese N."/>
            <person name="Mukherjee S."/>
            <person name="Reddy T.B.K."/>
            <person name="Daum C."/>
            <person name="Copeland A."/>
            <person name="Chen I.A."/>
            <person name="Ivanova N.N."/>
            <person name="Kyrpides N.C."/>
            <person name="Shapiro N."/>
            <person name="Eloe-Fadrosh E.A."/>
            <person name="Pietrasiak N."/>
        </authorList>
    </citation>
    <scope>NUCLEOTIDE SEQUENCE</scope>
    <source>
        <strain evidence="2">JT2-VF2</strain>
    </source>
</reference>
<dbReference type="InterPro" id="IPR036188">
    <property type="entry name" value="FAD/NAD-bd_sf"/>
</dbReference>
<sequence>MTTVSYGKQAVVIGGSITGLLAARVLLNHFEMVTLVERDRFPQEPRVRPGVPQANQVHVLLTQGQLILEELFPGLKEELTAAGALTVDWIADWMVLGVWGWGQRFASDLKGYTCSRTFLEWVLWQRLAQNKNLQILDMCQVTELLINANKSQVTGVRLSYRAGEDKTTPLLTRDLVANLVVDATGRNSAMSDWLVALGYPSPPVTIVNSFLGYASRWYQRPKEFQADWQGATVMSKPPETGRGGVLYPVEGNRWVVTLGGIGRDYPPTEEAGFLEFARSLRSPIIYEAIKDAQPLSPVYSYRRTENRRCHYEKSLLPEGVLVMGDAVCAFNPVYGQGITVAAMEALLLDKCLQKKLNSNQNSLVGLTRRFQHQLAKTIATPWLMATGEDLRWPTTVGGKPDPISKITQHYFDQVLKLMIDAPDVYRKFAAVVHMVEPPTVLFQPSIVARILWQIIRAWSKSN</sequence>
<dbReference type="Pfam" id="PF01494">
    <property type="entry name" value="FAD_binding_3"/>
    <property type="match status" value="1"/>
</dbReference>
<feature type="domain" description="FAD-binding" evidence="1">
    <location>
        <begin position="9"/>
        <end position="357"/>
    </location>
</feature>
<dbReference type="AlphaFoldDB" id="A0A951UJT5"/>
<protein>
    <submittedName>
        <fullName evidence="2">2-polyprenyl-6-methoxyphenol hydroxylase-like oxidoreductase</fullName>
    </submittedName>
</protein>
<gene>
    <name evidence="2" type="ORF">KME32_33800</name>
</gene>
<dbReference type="SUPFAM" id="SSF51905">
    <property type="entry name" value="FAD/NAD(P)-binding domain"/>
    <property type="match status" value="1"/>
</dbReference>
<evidence type="ECO:0000259" key="1">
    <source>
        <dbReference type="Pfam" id="PF01494"/>
    </source>
</evidence>
<dbReference type="PANTHER" id="PTHR43422:SF3">
    <property type="entry name" value="THIAMINE THIAZOLE SYNTHASE"/>
    <property type="match status" value="1"/>
</dbReference>
<dbReference type="GO" id="GO:0071949">
    <property type="term" value="F:FAD binding"/>
    <property type="evidence" value="ECO:0007669"/>
    <property type="project" value="InterPro"/>
</dbReference>
<dbReference type="EMBL" id="JAHHHN010000054">
    <property type="protein sequence ID" value="MBW4565967.1"/>
    <property type="molecule type" value="Genomic_DNA"/>
</dbReference>
<dbReference type="Gene3D" id="3.50.50.60">
    <property type="entry name" value="FAD/NAD(P)-binding domain"/>
    <property type="match status" value="1"/>
</dbReference>